<dbReference type="InterPro" id="IPR042211">
    <property type="entry name" value="CRISPR-assoc_Cas1_N"/>
</dbReference>
<dbReference type="GO" id="GO:0046872">
    <property type="term" value="F:metal ion binding"/>
    <property type="evidence" value="ECO:0007669"/>
    <property type="project" value="UniProtKB-UniRule"/>
</dbReference>
<dbReference type="Pfam" id="PF01867">
    <property type="entry name" value="Cas_Cas1"/>
    <property type="match status" value="1"/>
</dbReference>
<dbReference type="GO" id="GO:0043571">
    <property type="term" value="P:maintenance of CRISPR repeat elements"/>
    <property type="evidence" value="ECO:0007669"/>
    <property type="project" value="UniProtKB-UniRule"/>
</dbReference>
<dbReference type="Proteomes" id="UP000290378">
    <property type="component" value="Unassembled WGS sequence"/>
</dbReference>
<evidence type="ECO:0000256" key="7">
    <source>
        <dbReference type="ARBA" id="ARBA00023125"/>
    </source>
</evidence>
<evidence type="ECO:0000256" key="9">
    <source>
        <dbReference type="ARBA" id="ARBA00038592"/>
    </source>
</evidence>
<comment type="similarity">
    <text evidence="10">Belongs to the CRISPR-associated endonuclease Cas1 family.</text>
</comment>
<sequence>MIKELSNIYLDLMDKFLEKLQMPHVRYADDFVVLSKDEITAHKIKELLQTFLKTLDLSLEESKTKVTNIKEGFVFLGVHFVGKNRFVDNERLQKSISHLHTLAKTKLGFKAYIDELNTYLQALKNYYLKIIIPNSTQHQMLKDHLIDSISHKVFLNKSNKNINTKKEFKILLEQINFNILFDLQEINDKIELIIAKAYEKYLANKSYKETTTKIDKKKNIYAKKFANDSTLHISKEGLFLGISKNKFVIKEFGKVQNSFAFDKVSRIILEGKGILISTDVIKKSVENNITIDFINRDALSYASLITHKSSVTQNINKQAKILETPFQLYLATQFIKGKAKNQINYLKYLDKYHKILDENILKMQTILNKIDTAQNVSQLMGFEGSISALYWESLRLVIEVPFEKRVTFGAKDIVNSSLNYGYAILYGKVQHSLVHAGLSLNISFLHSIDGNKPTLTFDMIEEFRTFIVDRTIISMINKDEPIKLANDGLLTKSSRQLISKNIKEKLGSYTMWKKESQKVENIIQIQCHKLAKTIEDNTIPYKPFIGKY</sequence>
<feature type="domain" description="Reverse transcriptase" evidence="11">
    <location>
        <begin position="1"/>
        <end position="80"/>
    </location>
</feature>
<dbReference type="PANTHER" id="PTHR34353">
    <property type="entry name" value="CRISPR-ASSOCIATED ENDONUCLEASE CAS1 1"/>
    <property type="match status" value="1"/>
</dbReference>
<dbReference type="SUPFAM" id="SSF56672">
    <property type="entry name" value="DNA/RNA polymerases"/>
    <property type="match status" value="1"/>
</dbReference>
<evidence type="ECO:0000256" key="1">
    <source>
        <dbReference type="ARBA" id="ARBA00022722"/>
    </source>
</evidence>
<dbReference type="GO" id="GO:0003677">
    <property type="term" value="F:DNA binding"/>
    <property type="evidence" value="ECO:0007669"/>
    <property type="project" value="UniProtKB-KW"/>
</dbReference>
<dbReference type="Pfam" id="PF00078">
    <property type="entry name" value="RVT_1"/>
    <property type="match status" value="1"/>
</dbReference>
<evidence type="ECO:0000256" key="3">
    <source>
        <dbReference type="ARBA" id="ARBA00022759"/>
    </source>
</evidence>
<dbReference type="HAMAP" id="MF_01470">
    <property type="entry name" value="Cas1"/>
    <property type="match status" value="1"/>
</dbReference>
<comment type="cofactor">
    <cofactor evidence="10">
        <name>Mg(2+)</name>
        <dbReference type="ChEBI" id="CHEBI:18420"/>
    </cofactor>
    <cofactor evidence="10">
        <name>Mn(2+)</name>
        <dbReference type="ChEBI" id="CHEBI:29035"/>
    </cofactor>
</comment>
<accession>A0AA94FEX3</accession>
<dbReference type="EMBL" id="NXII01000010">
    <property type="protein sequence ID" value="RXI40465.1"/>
    <property type="molecule type" value="Genomic_DNA"/>
</dbReference>
<keyword evidence="4 10" id="KW-0378">Hydrolase</keyword>
<dbReference type="CDD" id="cd09634">
    <property type="entry name" value="Cas1_I-II-III"/>
    <property type="match status" value="1"/>
</dbReference>
<evidence type="ECO:0000259" key="11">
    <source>
        <dbReference type="PROSITE" id="PS50878"/>
    </source>
</evidence>
<evidence type="ECO:0000256" key="5">
    <source>
        <dbReference type="ARBA" id="ARBA00022842"/>
    </source>
</evidence>
<dbReference type="InterPro" id="IPR050646">
    <property type="entry name" value="Cas1"/>
</dbReference>
<feature type="binding site" evidence="10">
    <location>
        <position position="446"/>
    </location>
    <ligand>
        <name>Mn(2+)</name>
        <dbReference type="ChEBI" id="CHEBI:29035"/>
    </ligand>
</feature>
<feature type="binding site" evidence="10">
    <location>
        <position position="461"/>
    </location>
    <ligand>
        <name>Mn(2+)</name>
        <dbReference type="ChEBI" id="CHEBI:29035"/>
    </ligand>
</feature>
<dbReference type="GO" id="GO:0051607">
    <property type="term" value="P:defense response to virus"/>
    <property type="evidence" value="ECO:0007669"/>
    <property type="project" value="UniProtKB-UniRule"/>
</dbReference>
<keyword evidence="6 10" id="KW-0051">Antiviral defense</keyword>
<dbReference type="RefSeq" id="WP_129013789.1">
    <property type="nucleotide sequence ID" value="NZ_CBCSEI010000010.1"/>
</dbReference>
<keyword evidence="7 10" id="KW-0238">DNA-binding</keyword>
<name>A0AA94FEX3_9BACT</name>
<keyword evidence="13" id="KW-1185">Reference proteome</keyword>
<comment type="caution">
    <text evidence="12">The sequence shown here is derived from an EMBL/GenBank/DDBJ whole genome shotgun (WGS) entry which is preliminary data.</text>
</comment>
<keyword evidence="3 10" id="KW-0255">Endonuclease</keyword>
<dbReference type="InterPro" id="IPR042206">
    <property type="entry name" value="CRISPR-assoc_Cas1_C"/>
</dbReference>
<dbReference type="InterPro" id="IPR002729">
    <property type="entry name" value="CRISPR-assoc_Cas1"/>
</dbReference>
<evidence type="ECO:0000256" key="8">
    <source>
        <dbReference type="ARBA" id="ARBA00023211"/>
    </source>
</evidence>
<evidence type="ECO:0000256" key="10">
    <source>
        <dbReference type="HAMAP-Rule" id="MF_01470"/>
    </source>
</evidence>
<protein>
    <recommendedName>
        <fullName evidence="10">CRISPR-associated endonuclease Cas1</fullName>
        <ecNumber evidence="10">3.1.-.-</ecNumber>
    </recommendedName>
</protein>
<evidence type="ECO:0000313" key="12">
    <source>
        <dbReference type="EMBL" id="RXI40465.1"/>
    </source>
</evidence>
<dbReference type="Gene3D" id="3.100.10.20">
    <property type="entry name" value="CRISPR-associated endonuclease Cas1, N-terminal domain"/>
    <property type="match status" value="1"/>
</dbReference>
<evidence type="ECO:0000313" key="13">
    <source>
        <dbReference type="Proteomes" id="UP000290378"/>
    </source>
</evidence>
<evidence type="ECO:0000256" key="2">
    <source>
        <dbReference type="ARBA" id="ARBA00022723"/>
    </source>
</evidence>
<dbReference type="PROSITE" id="PS50878">
    <property type="entry name" value="RT_POL"/>
    <property type="match status" value="1"/>
</dbReference>
<evidence type="ECO:0000256" key="4">
    <source>
        <dbReference type="ARBA" id="ARBA00022801"/>
    </source>
</evidence>
<evidence type="ECO:0000256" key="6">
    <source>
        <dbReference type="ARBA" id="ARBA00023118"/>
    </source>
</evidence>
<keyword evidence="1 10" id="KW-0540">Nuclease</keyword>
<feature type="binding site" evidence="10">
    <location>
        <position position="383"/>
    </location>
    <ligand>
        <name>Mn(2+)</name>
        <dbReference type="ChEBI" id="CHEBI:29035"/>
    </ligand>
</feature>
<keyword evidence="8 10" id="KW-0464">Manganese</keyword>
<keyword evidence="2 10" id="KW-0479">Metal-binding</keyword>
<proteinExistence type="inferred from homology"/>
<comment type="subunit">
    <text evidence="9 10">Homodimer, forms a heterotetramer with a Cas2 homodimer.</text>
</comment>
<dbReference type="InterPro" id="IPR043502">
    <property type="entry name" value="DNA/RNA_pol_sf"/>
</dbReference>
<dbReference type="InterPro" id="IPR000477">
    <property type="entry name" value="RT_dom"/>
</dbReference>
<keyword evidence="5 10" id="KW-0460">Magnesium</keyword>
<gene>
    <name evidence="10 12" type="primary">cas1</name>
    <name evidence="12" type="ORF">CP963_08730</name>
</gene>
<reference evidence="12 13" key="1">
    <citation type="submission" date="2017-09" db="EMBL/GenBank/DDBJ databases">
        <title>Genomics of the genus Arcobacter.</title>
        <authorList>
            <person name="Perez-Cataluna A."/>
            <person name="Figueras M.J."/>
            <person name="Salas-Masso N."/>
        </authorList>
    </citation>
    <scope>NUCLEOTIDE SEQUENCE [LARGE SCALE GENOMIC DNA]</scope>
    <source>
        <strain evidence="12 13">CECT 7834</strain>
    </source>
</reference>
<dbReference type="PANTHER" id="PTHR34353:SF2">
    <property type="entry name" value="CRISPR-ASSOCIATED ENDONUCLEASE CAS1 1"/>
    <property type="match status" value="1"/>
</dbReference>
<dbReference type="GO" id="GO:0016787">
    <property type="term" value="F:hydrolase activity"/>
    <property type="evidence" value="ECO:0007669"/>
    <property type="project" value="UniProtKB-KW"/>
</dbReference>
<dbReference type="GO" id="GO:0004519">
    <property type="term" value="F:endonuclease activity"/>
    <property type="evidence" value="ECO:0007669"/>
    <property type="project" value="UniProtKB-UniRule"/>
</dbReference>
<dbReference type="EC" id="3.1.-.-" evidence="10"/>
<organism evidence="12 13">
    <name type="scientific">Arcobacter cloacae</name>
    <dbReference type="NCBI Taxonomy" id="1054034"/>
    <lineage>
        <taxon>Bacteria</taxon>
        <taxon>Pseudomonadati</taxon>
        <taxon>Campylobacterota</taxon>
        <taxon>Epsilonproteobacteria</taxon>
        <taxon>Campylobacterales</taxon>
        <taxon>Arcobacteraceae</taxon>
        <taxon>Arcobacter</taxon>
    </lineage>
</organism>
<dbReference type="AlphaFoldDB" id="A0AA94FEX3"/>
<comment type="function">
    <text evidence="10">CRISPR (clustered regularly interspaced short palindromic repeat), is an adaptive immune system that provides protection against mobile genetic elements (viruses, transposable elements and conjugative plasmids). CRISPR clusters contain spacers, sequences complementary to antecedent mobile elements, and target invading nucleic acids. CRISPR clusters are transcribed and processed into CRISPR RNA (crRNA). Acts as a dsDNA endonuclease. Involved in the integration of spacer DNA into the CRISPR cassette.</text>
</comment>
<dbReference type="Gene3D" id="1.20.120.920">
    <property type="entry name" value="CRISPR-associated endonuclease Cas1, C-terminal domain"/>
    <property type="match status" value="1"/>
</dbReference>
<dbReference type="NCBIfam" id="TIGR00287">
    <property type="entry name" value="cas1"/>
    <property type="match status" value="1"/>
</dbReference>